<dbReference type="STRING" id="52586.A0A0B1PAP3"/>
<dbReference type="GO" id="GO:0016226">
    <property type="term" value="P:iron-sulfur cluster assembly"/>
    <property type="evidence" value="ECO:0007669"/>
    <property type="project" value="UniProtKB-UniRule"/>
</dbReference>
<organism evidence="3 4">
    <name type="scientific">Uncinula necator</name>
    <name type="common">Grape powdery mildew</name>
    <dbReference type="NCBI Taxonomy" id="52586"/>
    <lineage>
        <taxon>Eukaryota</taxon>
        <taxon>Fungi</taxon>
        <taxon>Dikarya</taxon>
        <taxon>Ascomycota</taxon>
        <taxon>Pezizomycotina</taxon>
        <taxon>Leotiomycetes</taxon>
        <taxon>Erysiphales</taxon>
        <taxon>Erysiphaceae</taxon>
        <taxon>Erysiphe</taxon>
    </lineage>
</organism>
<gene>
    <name evidence="3" type="ORF">EV44_g6334</name>
</gene>
<comment type="function">
    <text evidence="1">Key component of the cytosolic iron-sulfur protein assembly (CIA) complex, a multiprotein complex that mediates the incorporation of iron-sulfur cluster into apoproteins specifically involved in DNA metabolism and genomic integrity. In the CIA complex, MMS19 acts as an adapter between early-acting CIA components and a subset of cellular target iron-sulfur proteins.</text>
</comment>
<evidence type="ECO:0000259" key="2">
    <source>
        <dbReference type="Pfam" id="PF14500"/>
    </source>
</evidence>
<dbReference type="Pfam" id="PF14500">
    <property type="entry name" value="MMS19_N"/>
    <property type="match status" value="1"/>
</dbReference>
<dbReference type="OrthoDB" id="342900at2759"/>
<dbReference type="GO" id="GO:0006281">
    <property type="term" value="P:DNA repair"/>
    <property type="evidence" value="ECO:0007669"/>
    <property type="project" value="UniProtKB-UniRule"/>
</dbReference>
<dbReference type="HOGENOM" id="CLU_276112_0_0_1"/>
<dbReference type="GO" id="GO:0051604">
    <property type="term" value="P:protein maturation"/>
    <property type="evidence" value="ECO:0007669"/>
    <property type="project" value="UniProtKB-UniRule"/>
</dbReference>
<name>A0A0B1PAP3_UNCNE</name>
<keyword evidence="1" id="KW-0234">DNA repair</keyword>
<dbReference type="OMA" id="IILDFTT"/>
<evidence type="ECO:0000313" key="3">
    <source>
        <dbReference type="EMBL" id="KHJ34410.1"/>
    </source>
</evidence>
<comment type="caution">
    <text evidence="3">The sequence shown here is derived from an EMBL/GenBank/DDBJ whole genome shotgun (WGS) entry which is preliminary data.</text>
</comment>
<dbReference type="InterPro" id="IPR029240">
    <property type="entry name" value="MMS19_N"/>
</dbReference>
<keyword evidence="4" id="KW-1185">Reference proteome</keyword>
<sequence>MATYTIQDWLIEEKRLTFDKPTNRDCYSEHEKAIIAFVVGAIQDGKITVNLFLQDIRVYIESDLDLIKVSRALTLLLAVCERIKIIQENDLHYLVDYLAERIRNETNSSYNNAGIREVILLFRTLSKINSFNPEDACSIISSIFTLADSRHRFMDLPDVVRQDIYAVVENFLKEYSHVLIQSLGTSKIVDGILELATFEKKAPCLLIVFPLISHISRSWNLGDSDLEKLFKSFIRYFPIKISGLQNDSMRLSMEMSDCLTDCLVSNDFYASHTFSNFIASLDDHSSISATVMHEICVAISYCVKKYSKEKVALWSIRLWNSLKLIIWESQIEDHIEDSLLVIQSIAISLGCNEPSCEKEQKNFLANYIMEVSNECRDQIVNSPQKYLTPTGRIIYSLASSSTHAFKVVVTSILPPLLALWKTITLASEKKMLLSVITLILKALIELLDNKEITNDIDTVEAIKAISTFQERLIETLSNAVVELKQIIQELSTGKGLSIKNASHFLPALESLALLFRIPSCLTRVEQGMIVQDLNKILVKSSKDDIIHRETTTTLQKISTYRPTVFADMILPSLLDELPESVIPDFDGEMVNMQPIASLLNDLVNISSHPCYRELNTDVPEDANIYWYRNFKCFVDHLFRKMDKLFLIKGQVSYVTAIVAALLKGLKLFDRELESSHTVKTISNLVILPYESIWIQIIRKSLSLNMKNKSISKTEKRFLSIRELPNKDDSLDALFLYLVGKIILLVSRSKLNTPINNIVFRFYNQSLIEENMKDANQVEELYLYQQIHEPDLIDNPLVYLVSVYPLIGVQPVKDDDRNLTKTKSRLGINQNAGNLAVVAILRILDIENLLIPRVRVALLHYIQILVAKFRCSIDELQDGGNLLYFIESLVKKSHENSPQYVMQLYQVIVYIAAASFTSYDTNLMRPVFRLLSDALDPETHDSNISTLVAQSFRLILAKSEILNEKNYIQVRALRKGLLLDLIRPLMAQYRRHCELIPQNPNLHQNAKNNYLIAIIGILRNIEAYLVLDKFDLEELVILALEGTNVSDDVIAKAEYIKLVRMLISERPKHMEKHVDKIIERMTERTHNTLETPSDANFECRILAVDVLRLVIENFGSDLPLPKRVKLIGELAIAKDDCHAGVRQAAVQCMLALFYL</sequence>
<dbReference type="EMBL" id="JNVN01000885">
    <property type="protein sequence ID" value="KHJ34410.1"/>
    <property type="molecule type" value="Genomic_DNA"/>
</dbReference>
<dbReference type="Proteomes" id="UP000030854">
    <property type="component" value="Unassembled WGS sequence"/>
</dbReference>
<dbReference type="InterPro" id="IPR039920">
    <property type="entry name" value="MMS19"/>
</dbReference>
<comment type="subcellular location">
    <subcellularLocation>
        <location evidence="1">Nucleus</location>
    </subcellularLocation>
</comment>
<keyword evidence="1" id="KW-0539">Nucleus</keyword>
<dbReference type="GO" id="GO:0005634">
    <property type="term" value="C:nucleus"/>
    <property type="evidence" value="ECO:0007669"/>
    <property type="project" value="UniProtKB-SubCell"/>
</dbReference>
<feature type="domain" description="MMS19 N-terminal" evidence="2">
    <location>
        <begin position="70"/>
        <end position="327"/>
    </location>
</feature>
<dbReference type="PANTHER" id="PTHR12891:SF0">
    <property type="entry name" value="MMS19 NUCLEOTIDE EXCISION REPAIR PROTEIN HOMOLOG"/>
    <property type="match status" value="1"/>
</dbReference>
<protein>
    <recommendedName>
        <fullName evidence="1">MMS19 nucleotide excision repair protein</fullName>
    </recommendedName>
</protein>
<dbReference type="SUPFAM" id="SSF48371">
    <property type="entry name" value="ARM repeat"/>
    <property type="match status" value="2"/>
</dbReference>
<dbReference type="AlphaFoldDB" id="A0A0B1PAP3"/>
<evidence type="ECO:0000256" key="1">
    <source>
        <dbReference type="RuleBase" id="RU367072"/>
    </source>
</evidence>
<comment type="similarity">
    <text evidence="1">Belongs to the MET18/MMS19 family.</text>
</comment>
<reference evidence="3 4" key="1">
    <citation type="journal article" date="2014" name="BMC Genomics">
        <title>Adaptive genomic structural variation in the grape powdery mildew pathogen, Erysiphe necator.</title>
        <authorList>
            <person name="Jones L."/>
            <person name="Riaz S."/>
            <person name="Morales-Cruz A."/>
            <person name="Amrine K.C."/>
            <person name="McGuire B."/>
            <person name="Gubler W.D."/>
            <person name="Walker M.A."/>
            <person name="Cantu D."/>
        </authorList>
    </citation>
    <scope>NUCLEOTIDE SEQUENCE [LARGE SCALE GENOMIC DNA]</scope>
    <source>
        <strain evidence="4">c</strain>
    </source>
</reference>
<proteinExistence type="inferred from homology"/>
<evidence type="ECO:0000313" key="4">
    <source>
        <dbReference type="Proteomes" id="UP000030854"/>
    </source>
</evidence>
<dbReference type="InterPro" id="IPR016024">
    <property type="entry name" value="ARM-type_fold"/>
</dbReference>
<dbReference type="GO" id="GO:0097361">
    <property type="term" value="C:cytosolic [4Fe-4S] assembly targeting complex"/>
    <property type="evidence" value="ECO:0007669"/>
    <property type="project" value="UniProtKB-UniRule"/>
</dbReference>
<accession>A0A0B1PAP3</accession>
<dbReference type="PANTHER" id="PTHR12891">
    <property type="entry name" value="DNA REPAIR/TRANSCRIPTION PROTEIN MET18/MMS19"/>
    <property type="match status" value="1"/>
</dbReference>
<keyword evidence="1" id="KW-0227">DNA damage</keyword>